<evidence type="ECO:0000313" key="3">
    <source>
        <dbReference type="Proteomes" id="UP000815325"/>
    </source>
</evidence>
<evidence type="ECO:0000259" key="1">
    <source>
        <dbReference type="Pfam" id="PF13460"/>
    </source>
</evidence>
<name>A0ABQ7GNF9_DUNSA</name>
<dbReference type="PANTHER" id="PTHR12126">
    <property type="entry name" value="NADH-UBIQUINONE OXIDOREDUCTASE 39 KDA SUBUNIT-RELATED"/>
    <property type="match status" value="1"/>
</dbReference>
<feature type="domain" description="NAD(P)-binding" evidence="1">
    <location>
        <begin position="87"/>
        <end position="219"/>
    </location>
</feature>
<dbReference type="EMBL" id="MU069674">
    <property type="protein sequence ID" value="KAF5836117.1"/>
    <property type="molecule type" value="Genomic_DNA"/>
</dbReference>
<proteinExistence type="predicted"/>
<accession>A0ABQ7GNF9</accession>
<evidence type="ECO:0000313" key="2">
    <source>
        <dbReference type="EMBL" id="KAF5836117.1"/>
    </source>
</evidence>
<dbReference type="Gene3D" id="3.40.50.720">
    <property type="entry name" value="NAD(P)-binding Rossmann-like Domain"/>
    <property type="match status" value="1"/>
</dbReference>
<comment type="caution">
    <text evidence="2">The sequence shown here is derived from an EMBL/GenBank/DDBJ whole genome shotgun (WGS) entry which is preliminary data.</text>
</comment>
<organism evidence="2 3">
    <name type="scientific">Dunaliella salina</name>
    <name type="common">Green alga</name>
    <name type="synonym">Protococcus salinus</name>
    <dbReference type="NCBI Taxonomy" id="3046"/>
    <lineage>
        <taxon>Eukaryota</taxon>
        <taxon>Viridiplantae</taxon>
        <taxon>Chlorophyta</taxon>
        <taxon>core chlorophytes</taxon>
        <taxon>Chlorophyceae</taxon>
        <taxon>CS clade</taxon>
        <taxon>Chlamydomonadales</taxon>
        <taxon>Dunaliellaceae</taxon>
        <taxon>Dunaliella</taxon>
    </lineage>
</organism>
<dbReference type="PANTHER" id="PTHR12126:SF16">
    <property type="entry name" value="MIOREX COMPLEX COMPONENT 2"/>
    <property type="match status" value="1"/>
</dbReference>
<keyword evidence="3" id="KW-1185">Reference proteome</keyword>
<protein>
    <recommendedName>
        <fullName evidence="1">NAD(P)-binding domain-containing protein</fullName>
    </recommendedName>
</protein>
<dbReference type="InterPro" id="IPR016040">
    <property type="entry name" value="NAD(P)-bd_dom"/>
</dbReference>
<gene>
    <name evidence="2" type="ORF">DUNSADRAFT_6370</name>
</gene>
<dbReference type="Proteomes" id="UP000815325">
    <property type="component" value="Unassembled WGS sequence"/>
</dbReference>
<sequence>MTMLQASSRLLASSIGTHSLTRGLASITPSLMSHASAAAGACMYSSTSAEPNAQSSAATMDASFTDANSASSTEGFTTVLPRLVVFGARGFVGSHIAQEGLNAGLGVTGVSRSGTPPVGRDEWTNEVDWVRGNALEPRSFEQHLEGSAAVISAVGAFGSQEAMLRTNGTANATLIEAAAKAGVPRFVYVSAHIPNIPGIDLVLRGYVQGKAMAEEALRKHYPEGGVALRPGVVYGNRVVSSSLTLPLQMVFQPLDLLLSSYPSSKQFSNMPFISALASPPNSVQSVAKAAVDAATNPAVPPGVMDPWELQKYKE</sequence>
<dbReference type="InterPro" id="IPR036291">
    <property type="entry name" value="NAD(P)-bd_dom_sf"/>
</dbReference>
<dbReference type="SUPFAM" id="SSF51735">
    <property type="entry name" value="NAD(P)-binding Rossmann-fold domains"/>
    <property type="match status" value="1"/>
</dbReference>
<dbReference type="InterPro" id="IPR051207">
    <property type="entry name" value="ComplexI_NDUFA9_subunit"/>
</dbReference>
<reference evidence="2" key="1">
    <citation type="submission" date="2017-08" db="EMBL/GenBank/DDBJ databases">
        <authorList>
            <person name="Polle J.E."/>
            <person name="Barry K."/>
            <person name="Cushman J."/>
            <person name="Schmutz J."/>
            <person name="Tran D."/>
            <person name="Hathwaick L.T."/>
            <person name="Yim W.C."/>
            <person name="Jenkins J."/>
            <person name="Mckie-Krisberg Z.M."/>
            <person name="Prochnik S."/>
            <person name="Lindquist E."/>
            <person name="Dockter R.B."/>
            <person name="Adam C."/>
            <person name="Molina H."/>
            <person name="Bunkerborg J."/>
            <person name="Jin E."/>
            <person name="Buchheim M."/>
            <person name="Magnuson J."/>
        </authorList>
    </citation>
    <scope>NUCLEOTIDE SEQUENCE</scope>
    <source>
        <strain evidence="2">CCAP 19/18</strain>
    </source>
</reference>
<dbReference type="Pfam" id="PF13460">
    <property type="entry name" value="NAD_binding_10"/>
    <property type="match status" value="1"/>
</dbReference>